<feature type="coiled-coil region" evidence="11">
    <location>
        <begin position="47"/>
        <end position="127"/>
    </location>
</feature>
<evidence type="ECO:0000256" key="10">
    <source>
        <dbReference type="ARBA" id="ARBA00031932"/>
    </source>
</evidence>
<evidence type="ECO:0000256" key="5">
    <source>
        <dbReference type="ARBA" id="ARBA00022473"/>
    </source>
</evidence>
<feature type="coiled-coil region" evidence="11">
    <location>
        <begin position="467"/>
        <end position="587"/>
    </location>
</feature>
<feature type="coiled-coil region" evidence="11">
    <location>
        <begin position="258"/>
        <end position="285"/>
    </location>
</feature>
<keyword evidence="6" id="KW-0963">Cytoplasm</keyword>
<keyword evidence="13" id="KW-1185">Reference proteome</keyword>
<dbReference type="AlphaFoldDB" id="A0A814ABQ6"/>
<keyword evidence="9" id="KW-0539">Nucleus</keyword>
<keyword evidence="7" id="KW-0221">Differentiation</keyword>
<dbReference type="EMBL" id="CAJNOL010000177">
    <property type="protein sequence ID" value="CAF0910432.1"/>
    <property type="molecule type" value="Genomic_DNA"/>
</dbReference>
<accession>A0A814ABQ6</accession>
<dbReference type="Proteomes" id="UP000663870">
    <property type="component" value="Unassembled WGS sequence"/>
</dbReference>
<dbReference type="GO" id="GO:0005814">
    <property type="term" value="C:centriole"/>
    <property type="evidence" value="ECO:0007669"/>
    <property type="project" value="TreeGrafter"/>
</dbReference>
<organism evidence="12 13">
    <name type="scientific">Rotaria sordida</name>
    <dbReference type="NCBI Taxonomy" id="392033"/>
    <lineage>
        <taxon>Eukaryota</taxon>
        <taxon>Metazoa</taxon>
        <taxon>Spiralia</taxon>
        <taxon>Gnathifera</taxon>
        <taxon>Rotifera</taxon>
        <taxon>Eurotatoria</taxon>
        <taxon>Bdelloidea</taxon>
        <taxon>Philodinida</taxon>
        <taxon>Philodinidae</taxon>
        <taxon>Rotaria</taxon>
    </lineage>
</organism>
<evidence type="ECO:0000256" key="1">
    <source>
        <dbReference type="ARBA" id="ARBA00003936"/>
    </source>
</evidence>
<comment type="caution">
    <text evidence="12">The sequence shown here is derived from an EMBL/GenBank/DDBJ whole genome shotgun (WGS) entry which is preliminary data.</text>
</comment>
<name>A0A814ABQ6_9BILA</name>
<comment type="function">
    <text evidence="1">May be a regulator of keratinocyte proliferation or differentiation.</text>
</comment>
<dbReference type="GO" id="GO:0030154">
    <property type="term" value="P:cell differentiation"/>
    <property type="evidence" value="ECO:0007669"/>
    <property type="project" value="UniProtKB-KW"/>
</dbReference>
<evidence type="ECO:0000256" key="8">
    <source>
        <dbReference type="ARBA" id="ARBA00023054"/>
    </source>
</evidence>
<comment type="subcellular location">
    <subcellularLocation>
        <location evidence="3">Cytoplasm</location>
    </subcellularLocation>
    <subcellularLocation>
        <location evidence="2">Nucleus</location>
    </subcellularLocation>
</comment>
<evidence type="ECO:0000256" key="11">
    <source>
        <dbReference type="SAM" id="Coils"/>
    </source>
</evidence>
<feature type="coiled-coil region" evidence="11">
    <location>
        <begin position="176"/>
        <end position="203"/>
    </location>
</feature>
<gene>
    <name evidence="12" type="ORF">JXQ802_LOCUS9617</name>
</gene>
<protein>
    <recommendedName>
        <fullName evidence="4">Coiled-coil alpha-helical rod protein 1</fullName>
    </recommendedName>
    <alternativeName>
        <fullName evidence="10">Alpha-helical coiled-coil rod protein</fullName>
    </alternativeName>
</protein>
<sequence>MTSTPSSNMLLLPPSAFQSTSSLYLNNDKENQTTTTPTPTTTVHEQLEQLQVEIGRLRTNNEALKTSGRDLLERAPPLINLPRRSNIVQETLEDIIQQQATEIERLRNELEREKSRCLIAINELEQTLHTKELSWKVQLNEFEIRSAELQKVRKEKLYYEQLLSSQKLSTSTDNINNKLSQQLEQREKENAALNEEMRLLNLRLTSMNDVLTLQEEKLEQPTLNNNEKRQCLLNCWRTKVYDLLMQLKSMELILKNNSNKFSNDIEQLQGKVNELLHENKLVQTQYDERKIHIQYLESKLHQSDSNLTLILDENTSLKQRLQSYEHTERTIHDMIIKHTTNPQYDDLFKTINKTLAIYEQRLGYINKRFLVLQTLFNRQLLSLSSKHHVTIGIQTEDEQYIDLTLLERELKTVSNERDLLAYKLDQEYEQSKPRLEQIEQKYKQEFVISNEKLVMMQLILEENTNKIQLYEITLIEKDKQLKELTEKWTYEQQKQIENIDLLKREFQEREETLLNDKDNLEKQLNEAKREQAKLAANCRQIERTTTREKERWQRQIADSQLRSDAELDKLTKRIMTLERERNLLMKTIHQEKSYSPQILQSDDNDLQYLVSEIRQLASRALDESSDEEDINKIS</sequence>
<evidence type="ECO:0000256" key="2">
    <source>
        <dbReference type="ARBA" id="ARBA00004123"/>
    </source>
</evidence>
<dbReference type="GO" id="GO:0005634">
    <property type="term" value="C:nucleus"/>
    <property type="evidence" value="ECO:0007669"/>
    <property type="project" value="UniProtKB-SubCell"/>
</dbReference>
<evidence type="ECO:0000256" key="3">
    <source>
        <dbReference type="ARBA" id="ARBA00004496"/>
    </source>
</evidence>
<evidence type="ECO:0000256" key="6">
    <source>
        <dbReference type="ARBA" id="ARBA00022490"/>
    </source>
</evidence>
<evidence type="ECO:0000256" key="4">
    <source>
        <dbReference type="ARBA" id="ARBA00016468"/>
    </source>
</evidence>
<evidence type="ECO:0000313" key="13">
    <source>
        <dbReference type="Proteomes" id="UP000663870"/>
    </source>
</evidence>
<dbReference type="GO" id="GO:0005737">
    <property type="term" value="C:cytoplasm"/>
    <property type="evidence" value="ECO:0007669"/>
    <property type="project" value="UniProtKB-SubCell"/>
</dbReference>
<dbReference type="Pfam" id="PF07111">
    <property type="entry name" value="HCR"/>
    <property type="match status" value="1"/>
</dbReference>
<proteinExistence type="predicted"/>
<evidence type="ECO:0000256" key="9">
    <source>
        <dbReference type="ARBA" id="ARBA00023242"/>
    </source>
</evidence>
<evidence type="ECO:0000313" key="12">
    <source>
        <dbReference type="EMBL" id="CAF0910432.1"/>
    </source>
</evidence>
<dbReference type="PANTHER" id="PTHR46822">
    <property type="entry name" value="COILED-COIL ALPHA-HELICAL ROD PROTEIN 1"/>
    <property type="match status" value="1"/>
</dbReference>
<keyword evidence="8 11" id="KW-0175">Coiled coil</keyword>
<dbReference type="PANTHER" id="PTHR46822:SF1">
    <property type="entry name" value="COILED-COIL ALPHA-HELICAL ROD PROTEIN 1"/>
    <property type="match status" value="1"/>
</dbReference>
<dbReference type="GO" id="GO:0006611">
    <property type="term" value="P:protein export from nucleus"/>
    <property type="evidence" value="ECO:0007669"/>
    <property type="project" value="TreeGrafter"/>
</dbReference>
<reference evidence="12" key="1">
    <citation type="submission" date="2021-02" db="EMBL/GenBank/DDBJ databases">
        <authorList>
            <person name="Nowell W R."/>
        </authorList>
    </citation>
    <scope>NUCLEOTIDE SEQUENCE</scope>
</reference>
<evidence type="ECO:0000256" key="7">
    <source>
        <dbReference type="ARBA" id="ARBA00022782"/>
    </source>
</evidence>
<keyword evidence="5" id="KW-0217">Developmental protein</keyword>
<dbReference type="InterPro" id="IPR009800">
    <property type="entry name" value="HCR"/>
</dbReference>